<reference evidence="1" key="1">
    <citation type="submission" date="2019-08" db="EMBL/GenBank/DDBJ databases">
        <authorList>
            <person name="Kucharzyk K."/>
            <person name="Murdoch R.W."/>
            <person name="Higgins S."/>
            <person name="Loffler F."/>
        </authorList>
    </citation>
    <scope>NUCLEOTIDE SEQUENCE</scope>
</reference>
<organism evidence="1">
    <name type="scientific">bioreactor metagenome</name>
    <dbReference type="NCBI Taxonomy" id="1076179"/>
    <lineage>
        <taxon>unclassified sequences</taxon>
        <taxon>metagenomes</taxon>
        <taxon>ecological metagenomes</taxon>
    </lineage>
</organism>
<accession>A0A645CX44</accession>
<evidence type="ECO:0000313" key="1">
    <source>
        <dbReference type="EMBL" id="MPM81487.1"/>
    </source>
</evidence>
<comment type="caution">
    <text evidence="1">The sequence shown here is derived from an EMBL/GenBank/DDBJ whole genome shotgun (WGS) entry which is preliminary data.</text>
</comment>
<name>A0A645CX44_9ZZZZ</name>
<sequence>MYSFVHAFFITCAIILGDDDAGTSRKPQEKTDQSINNRRYVAYRGQSFLSDEVTHNDAVHRIVQNLKYVADQKWNRESHQVL</sequence>
<proteinExistence type="predicted"/>
<dbReference type="EMBL" id="VSSQ01030818">
    <property type="protein sequence ID" value="MPM81487.1"/>
    <property type="molecule type" value="Genomic_DNA"/>
</dbReference>
<protein>
    <submittedName>
        <fullName evidence="1">Uncharacterized protein</fullName>
    </submittedName>
</protein>
<dbReference type="AlphaFoldDB" id="A0A645CX44"/>
<gene>
    <name evidence="1" type="ORF">SDC9_128540</name>
</gene>